<proteinExistence type="inferred from homology"/>
<comment type="caution">
    <text evidence="7">The sequence shown here is derived from an EMBL/GenBank/DDBJ whole genome shotgun (WGS) entry which is preliminary data.</text>
</comment>
<feature type="region of interest" description="Disordered" evidence="5">
    <location>
        <begin position="50"/>
        <end position="87"/>
    </location>
</feature>
<dbReference type="GO" id="GO:0006508">
    <property type="term" value="P:proteolysis"/>
    <property type="evidence" value="ECO:0007669"/>
    <property type="project" value="UniProtKB-KW"/>
</dbReference>
<evidence type="ECO:0000256" key="4">
    <source>
        <dbReference type="RuleBase" id="RU000454"/>
    </source>
</evidence>
<dbReference type="InterPro" id="IPR033121">
    <property type="entry name" value="PEPTIDASE_A1"/>
</dbReference>
<protein>
    <recommendedName>
        <fullName evidence="6">Peptidase A1 domain-containing protein</fullName>
    </recommendedName>
</protein>
<evidence type="ECO:0000256" key="5">
    <source>
        <dbReference type="SAM" id="MobiDB-lite"/>
    </source>
</evidence>
<dbReference type="Pfam" id="PF00026">
    <property type="entry name" value="Asp"/>
    <property type="match status" value="1"/>
</dbReference>
<name>A0AAD2K7U6_9AGAR</name>
<dbReference type="EMBL" id="CAVNYO010000478">
    <property type="protein sequence ID" value="CAK5284004.1"/>
    <property type="molecule type" value="Genomic_DNA"/>
</dbReference>
<dbReference type="InterPro" id="IPR001461">
    <property type="entry name" value="Aspartic_peptidase_A1"/>
</dbReference>
<dbReference type="InterPro" id="IPR001969">
    <property type="entry name" value="Aspartic_peptidase_AS"/>
</dbReference>
<dbReference type="InterPro" id="IPR034164">
    <property type="entry name" value="Pepsin-like_dom"/>
</dbReference>
<evidence type="ECO:0000313" key="8">
    <source>
        <dbReference type="Proteomes" id="UP001295794"/>
    </source>
</evidence>
<dbReference type="CDD" id="cd05471">
    <property type="entry name" value="pepsin_like"/>
    <property type="match status" value="1"/>
</dbReference>
<feature type="compositionally biased region" description="Basic residues" evidence="5">
    <location>
        <begin position="52"/>
        <end position="63"/>
    </location>
</feature>
<evidence type="ECO:0000256" key="2">
    <source>
        <dbReference type="ARBA" id="ARBA00022750"/>
    </source>
</evidence>
<sequence length="441" mass="45669">MSHTVIRALPFTTHIAAGGARHILARDQARARKMLDGISPHGPAAFKQRSFAAHHHHHHRHHQQQPGGTGVSAPTGPATGAGTGATGSVDVTDAAVTYTMDVGVGSPPTSYTLLIDTGSSNTWVGAAKAYVPTSTSTDTRQSVNVSYGSGSFSGTEYTDEVTLGPGLVIQNQSIGVASTASGFNGVDGILGIGPVDLTSTTVSGATSVPTVTDNLFAQGTIPAESISISYVPTTAAGVANGELTFGGMDATKFTGQITWVPITKTSPASQYWGIDQTITYGTNGSPILGLTAGIVDTGTTLLMIATDAFNAYKQATGATLDSATGLLTVTQSQFDNMQSLFFAIGDVSCNFYVRDSADRTSVQQTFELTPNAQIWPRALNSTLGGQDGQIYLITADLGSNSGSGLDFIDGFGFLQRFYSIFSTTNSAVGFATTQFTDATTN</sequence>
<dbReference type="PRINTS" id="PR00792">
    <property type="entry name" value="PEPSIN"/>
</dbReference>
<dbReference type="Gene3D" id="2.40.70.10">
    <property type="entry name" value="Acid Proteases"/>
    <property type="match status" value="2"/>
</dbReference>
<dbReference type="PANTHER" id="PTHR47966:SF51">
    <property type="entry name" value="BETA-SITE APP-CLEAVING ENZYME, ISOFORM A-RELATED"/>
    <property type="match status" value="1"/>
</dbReference>
<keyword evidence="4" id="KW-0645">Protease</keyword>
<dbReference type="PANTHER" id="PTHR47966">
    <property type="entry name" value="BETA-SITE APP-CLEAVING ENZYME, ISOFORM A-RELATED"/>
    <property type="match status" value="1"/>
</dbReference>
<evidence type="ECO:0000256" key="1">
    <source>
        <dbReference type="ARBA" id="ARBA00007447"/>
    </source>
</evidence>
<comment type="similarity">
    <text evidence="1 4">Belongs to the peptidase A1 family.</text>
</comment>
<dbReference type="Proteomes" id="UP001295794">
    <property type="component" value="Unassembled WGS sequence"/>
</dbReference>
<dbReference type="GO" id="GO:0004190">
    <property type="term" value="F:aspartic-type endopeptidase activity"/>
    <property type="evidence" value="ECO:0007669"/>
    <property type="project" value="UniProtKB-KW"/>
</dbReference>
<keyword evidence="2 4" id="KW-0064">Aspartyl protease</keyword>
<feature type="active site" evidence="3">
    <location>
        <position position="116"/>
    </location>
</feature>
<feature type="domain" description="Peptidase A1" evidence="6">
    <location>
        <begin position="98"/>
        <end position="431"/>
    </location>
</feature>
<dbReference type="SUPFAM" id="SSF50630">
    <property type="entry name" value="Acid proteases"/>
    <property type="match status" value="1"/>
</dbReference>
<dbReference type="PROSITE" id="PS00141">
    <property type="entry name" value="ASP_PROTEASE"/>
    <property type="match status" value="2"/>
</dbReference>
<keyword evidence="8" id="KW-1185">Reference proteome</keyword>
<evidence type="ECO:0000259" key="6">
    <source>
        <dbReference type="PROSITE" id="PS51767"/>
    </source>
</evidence>
<dbReference type="PROSITE" id="PS51767">
    <property type="entry name" value="PEPTIDASE_A1"/>
    <property type="match status" value="1"/>
</dbReference>
<feature type="active site" evidence="3">
    <location>
        <position position="296"/>
    </location>
</feature>
<dbReference type="InterPro" id="IPR021109">
    <property type="entry name" value="Peptidase_aspartic_dom_sf"/>
</dbReference>
<evidence type="ECO:0000313" key="7">
    <source>
        <dbReference type="EMBL" id="CAK5284004.1"/>
    </source>
</evidence>
<gene>
    <name evidence="7" type="ORF">MYCIT1_LOCUS36957</name>
</gene>
<reference evidence="7" key="1">
    <citation type="submission" date="2023-11" db="EMBL/GenBank/DDBJ databases">
        <authorList>
            <person name="De Vega J J."/>
            <person name="De Vega J J."/>
        </authorList>
    </citation>
    <scope>NUCLEOTIDE SEQUENCE</scope>
</reference>
<keyword evidence="4" id="KW-0378">Hydrolase</keyword>
<evidence type="ECO:0000256" key="3">
    <source>
        <dbReference type="PIRSR" id="PIRSR601461-1"/>
    </source>
</evidence>
<dbReference type="AlphaFoldDB" id="A0AAD2K7U6"/>
<organism evidence="7 8">
    <name type="scientific">Mycena citricolor</name>
    <dbReference type="NCBI Taxonomy" id="2018698"/>
    <lineage>
        <taxon>Eukaryota</taxon>
        <taxon>Fungi</taxon>
        <taxon>Dikarya</taxon>
        <taxon>Basidiomycota</taxon>
        <taxon>Agaricomycotina</taxon>
        <taxon>Agaricomycetes</taxon>
        <taxon>Agaricomycetidae</taxon>
        <taxon>Agaricales</taxon>
        <taxon>Marasmiineae</taxon>
        <taxon>Mycenaceae</taxon>
        <taxon>Mycena</taxon>
    </lineage>
</organism>
<accession>A0AAD2K7U6</accession>